<dbReference type="PANTHER" id="PTHR31251">
    <property type="entry name" value="SQUAMOSA PROMOTER-BINDING-LIKE PROTEIN 4"/>
    <property type="match status" value="1"/>
</dbReference>
<accession>A0A7N0RJ35</accession>
<evidence type="ECO:0000256" key="8">
    <source>
        <dbReference type="ARBA" id="ARBA00023242"/>
    </source>
</evidence>
<keyword evidence="8" id="KW-0539">Nucleus</keyword>
<evidence type="ECO:0000259" key="11">
    <source>
        <dbReference type="PROSITE" id="PS51141"/>
    </source>
</evidence>
<dbReference type="InterPro" id="IPR004333">
    <property type="entry name" value="SBP_dom"/>
</dbReference>
<sequence>MDWSSSKGPSWDWPELEQQQQHSFPANNIDIGSGSFSVDLNLGSVIGSSQTQLGISRSQLPLPSKRARAAAANCSASAVGQQQAATAYCLVDDCKSDLSNCRDYHRRHKVCEVHSKTPEVTIQGRKQRFCQQCSRFHALEEFDEGKRSCRKRLDGHNRRRRKPQPETHLQQGTYLPNFPGAGMLSFSNPSSHTHSLSSLISPTGWSGSINKIEDPYNKQPHLNLLEKQNSVTDYSPSRYREAQRLTFLQGKHQMNHPEPSDHQVFYDGIATQAPDSDCALSLLSRPMLPMHTEINFRNAIPLQPHHHHHAVLSSRQPAGHFSTLQPTVPGSDVNFHDMFQTGPDESNVKNEPQTLPFYWE</sequence>
<keyword evidence="13" id="KW-1185">Reference proteome</keyword>
<dbReference type="OMA" id="PEQNWQG"/>
<dbReference type="Gene3D" id="4.10.1100.10">
    <property type="entry name" value="Transcription factor, SBP-box domain"/>
    <property type="match status" value="1"/>
</dbReference>
<dbReference type="GO" id="GO:0005634">
    <property type="term" value="C:nucleus"/>
    <property type="evidence" value="ECO:0007669"/>
    <property type="project" value="UniProtKB-SubCell"/>
</dbReference>
<dbReference type="Pfam" id="PF03110">
    <property type="entry name" value="SBP"/>
    <property type="match status" value="1"/>
</dbReference>
<evidence type="ECO:0000256" key="6">
    <source>
        <dbReference type="ARBA" id="ARBA00023125"/>
    </source>
</evidence>
<evidence type="ECO:0000313" key="13">
    <source>
        <dbReference type="Proteomes" id="UP000594263"/>
    </source>
</evidence>
<dbReference type="SUPFAM" id="SSF103612">
    <property type="entry name" value="SBT domain"/>
    <property type="match status" value="1"/>
</dbReference>
<feature type="domain" description="SBP-type" evidence="11">
    <location>
        <begin position="86"/>
        <end position="163"/>
    </location>
</feature>
<dbReference type="AlphaFoldDB" id="A0A7N0RJ35"/>
<keyword evidence="7" id="KW-0804">Transcription</keyword>
<evidence type="ECO:0000256" key="5">
    <source>
        <dbReference type="ARBA" id="ARBA00023015"/>
    </source>
</evidence>
<dbReference type="InterPro" id="IPR036893">
    <property type="entry name" value="SBP_sf"/>
</dbReference>
<reference evidence="12" key="1">
    <citation type="submission" date="2021-01" db="UniProtKB">
        <authorList>
            <consortium name="EnsemblPlants"/>
        </authorList>
    </citation>
    <scope>IDENTIFICATION</scope>
</reference>
<name>A0A7N0RJ35_KALFE</name>
<keyword evidence="2" id="KW-0479">Metal-binding</keyword>
<evidence type="ECO:0000256" key="1">
    <source>
        <dbReference type="ARBA" id="ARBA00004123"/>
    </source>
</evidence>
<dbReference type="InterPro" id="IPR044817">
    <property type="entry name" value="SBP-like"/>
</dbReference>
<keyword evidence="5" id="KW-0805">Transcription regulation</keyword>
<dbReference type="PANTHER" id="PTHR31251:SF208">
    <property type="entry name" value="SQUAMOSA PROMOTER-BINDING-LIKE PROTEIN 18"/>
    <property type="match status" value="1"/>
</dbReference>
<dbReference type="GO" id="GO:0008270">
    <property type="term" value="F:zinc ion binding"/>
    <property type="evidence" value="ECO:0007669"/>
    <property type="project" value="UniProtKB-KW"/>
</dbReference>
<feature type="region of interest" description="Disordered" evidence="10">
    <location>
        <begin position="340"/>
        <end position="360"/>
    </location>
</feature>
<protein>
    <recommendedName>
        <fullName evidence="11">SBP-type domain-containing protein</fullName>
    </recommendedName>
</protein>
<evidence type="ECO:0000256" key="2">
    <source>
        <dbReference type="ARBA" id="ARBA00022723"/>
    </source>
</evidence>
<organism evidence="12 13">
    <name type="scientific">Kalanchoe fedtschenkoi</name>
    <name type="common">Lavender scallops</name>
    <name type="synonym">South American air plant</name>
    <dbReference type="NCBI Taxonomy" id="63787"/>
    <lineage>
        <taxon>Eukaryota</taxon>
        <taxon>Viridiplantae</taxon>
        <taxon>Streptophyta</taxon>
        <taxon>Embryophyta</taxon>
        <taxon>Tracheophyta</taxon>
        <taxon>Spermatophyta</taxon>
        <taxon>Magnoliopsida</taxon>
        <taxon>eudicotyledons</taxon>
        <taxon>Gunneridae</taxon>
        <taxon>Pentapetalae</taxon>
        <taxon>Saxifragales</taxon>
        <taxon>Crassulaceae</taxon>
        <taxon>Kalanchoe</taxon>
    </lineage>
</organism>
<evidence type="ECO:0000256" key="9">
    <source>
        <dbReference type="PROSITE-ProRule" id="PRU00470"/>
    </source>
</evidence>
<evidence type="ECO:0000256" key="4">
    <source>
        <dbReference type="ARBA" id="ARBA00022833"/>
    </source>
</evidence>
<keyword evidence="6" id="KW-0238">DNA-binding</keyword>
<evidence type="ECO:0000256" key="10">
    <source>
        <dbReference type="SAM" id="MobiDB-lite"/>
    </source>
</evidence>
<comment type="subcellular location">
    <subcellularLocation>
        <location evidence="1">Nucleus</location>
    </subcellularLocation>
</comment>
<feature type="region of interest" description="Disordered" evidence="10">
    <location>
        <begin position="152"/>
        <end position="174"/>
    </location>
</feature>
<evidence type="ECO:0000256" key="3">
    <source>
        <dbReference type="ARBA" id="ARBA00022771"/>
    </source>
</evidence>
<evidence type="ECO:0000256" key="7">
    <source>
        <dbReference type="ARBA" id="ARBA00023163"/>
    </source>
</evidence>
<dbReference type="FunFam" id="4.10.1100.10:FF:000001">
    <property type="entry name" value="Squamosa promoter-binding-like protein 14"/>
    <property type="match status" value="1"/>
</dbReference>
<keyword evidence="4" id="KW-0862">Zinc</keyword>
<evidence type="ECO:0000313" key="12">
    <source>
        <dbReference type="EnsemblPlants" id="Kaladp0011s1053.1.v1.1"/>
    </source>
</evidence>
<dbReference type="PROSITE" id="PS51141">
    <property type="entry name" value="ZF_SBP"/>
    <property type="match status" value="1"/>
</dbReference>
<dbReference type="Gramene" id="Kaladp0011s1053.1.v1.1">
    <property type="protein sequence ID" value="Kaladp0011s1053.1.v1.1"/>
    <property type="gene ID" value="Kaladp0011s1053.v1.1"/>
</dbReference>
<keyword evidence="3 9" id="KW-0863">Zinc-finger</keyword>
<proteinExistence type="predicted"/>
<dbReference type="Proteomes" id="UP000594263">
    <property type="component" value="Unplaced"/>
</dbReference>
<dbReference type="GO" id="GO:0003677">
    <property type="term" value="F:DNA binding"/>
    <property type="evidence" value="ECO:0007669"/>
    <property type="project" value="UniProtKB-KW"/>
</dbReference>
<dbReference type="EnsemblPlants" id="Kaladp0011s1053.1.v1.1">
    <property type="protein sequence ID" value="Kaladp0011s1053.1.v1.1"/>
    <property type="gene ID" value="Kaladp0011s1053.v1.1"/>
</dbReference>